<dbReference type="PIRSF" id="PIRSF000747">
    <property type="entry name" value="RPB5"/>
    <property type="match status" value="1"/>
</dbReference>
<protein>
    <recommendedName>
        <fullName evidence="2">DNA-directed RNA polymerases I, II, and III subunit RPABC1</fullName>
    </recommendedName>
</protein>
<evidence type="ECO:0000256" key="1">
    <source>
        <dbReference type="ARBA" id="ARBA00004123"/>
    </source>
</evidence>
<dbReference type="InterPro" id="IPR014381">
    <property type="entry name" value="Arch_Rpo5/euc_Rpb5"/>
</dbReference>
<dbReference type="GO" id="GO:0005665">
    <property type="term" value="C:RNA polymerase II, core complex"/>
    <property type="evidence" value="ECO:0007669"/>
    <property type="project" value="TreeGrafter"/>
</dbReference>
<dbReference type="PANTHER" id="PTHR10535:SF0">
    <property type="entry name" value="DNA-DIRECTED RNA POLYMERASES I, II, AND III SUBUNIT RPABC1"/>
    <property type="match status" value="1"/>
</dbReference>
<dbReference type="Gene3D" id="3.90.940.20">
    <property type="entry name" value="RPB5-like RNA polymerase subunit"/>
    <property type="match status" value="1"/>
</dbReference>
<dbReference type="InterPro" id="IPR035913">
    <property type="entry name" value="RPB5-like_sf"/>
</dbReference>
<dbReference type="FunFam" id="3.40.1340.10:FF:000001">
    <property type="entry name" value="DNA-directed RNA polymerases I, II, and III subunit RPABC1"/>
    <property type="match status" value="1"/>
</dbReference>
<dbReference type="GO" id="GO:0003677">
    <property type="term" value="F:DNA binding"/>
    <property type="evidence" value="ECO:0007669"/>
    <property type="project" value="InterPro"/>
</dbReference>
<dbReference type="SUPFAM" id="SSF53036">
    <property type="entry name" value="Eukaryotic RPB5 N-terminal domain"/>
    <property type="match status" value="1"/>
</dbReference>
<dbReference type="GO" id="GO:0005666">
    <property type="term" value="C:RNA polymerase III complex"/>
    <property type="evidence" value="ECO:0007669"/>
    <property type="project" value="TreeGrafter"/>
</dbReference>
<reference evidence="8 9" key="1">
    <citation type="submission" date="2014-04" db="EMBL/GenBank/DDBJ databases">
        <title>A new species of microsporidia sheds light on the evolution of extreme parasitism.</title>
        <authorList>
            <person name="Haag K.L."/>
            <person name="James T.Y."/>
            <person name="Larsson R."/>
            <person name="Schaer T.M."/>
            <person name="Refardt D."/>
            <person name="Pombert J.-F."/>
            <person name="Ebert D."/>
        </authorList>
    </citation>
    <scope>NUCLEOTIDE SEQUENCE [LARGE SCALE GENOMIC DNA]</scope>
    <source>
        <strain evidence="8 9">UGP3</strain>
        <tissue evidence="8">Spores</tissue>
    </source>
</reference>
<dbReference type="EMBL" id="JMKJ01000590">
    <property type="protein sequence ID" value="KGG50261.1"/>
    <property type="molecule type" value="Genomic_DNA"/>
</dbReference>
<dbReference type="GO" id="GO:0006366">
    <property type="term" value="P:transcription by RNA polymerase II"/>
    <property type="evidence" value="ECO:0007669"/>
    <property type="project" value="TreeGrafter"/>
</dbReference>
<dbReference type="NCBIfam" id="NF007129">
    <property type="entry name" value="PRK09570.1"/>
    <property type="match status" value="1"/>
</dbReference>
<evidence type="ECO:0000256" key="3">
    <source>
        <dbReference type="ARBA" id="ARBA00023163"/>
    </source>
</evidence>
<dbReference type="InterPro" id="IPR000783">
    <property type="entry name" value="RNA_pol_subH/Rpb5_C"/>
</dbReference>
<evidence type="ECO:0000256" key="5">
    <source>
        <dbReference type="ARBA" id="ARBA00025765"/>
    </source>
</evidence>
<gene>
    <name evidence="8" type="ORF">DI09_7p400</name>
</gene>
<dbReference type="GO" id="GO:0003899">
    <property type="term" value="F:DNA-directed RNA polymerase activity"/>
    <property type="evidence" value="ECO:0007669"/>
    <property type="project" value="InterPro"/>
</dbReference>
<dbReference type="Pfam" id="PF01191">
    <property type="entry name" value="RNA_pol_Rpb5_C"/>
    <property type="match status" value="1"/>
</dbReference>
<dbReference type="AlphaFoldDB" id="A0A098VR95"/>
<dbReference type="Pfam" id="PF03871">
    <property type="entry name" value="RNA_pol_Rpb5_N"/>
    <property type="match status" value="1"/>
</dbReference>
<dbReference type="HOGENOM" id="CLU_058320_0_0_1"/>
<dbReference type="RefSeq" id="XP_013236688.1">
    <property type="nucleotide sequence ID" value="XM_013381234.1"/>
</dbReference>
<proteinExistence type="inferred from homology"/>
<name>A0A098VR95_9MICR</name>
<evidence type="ECO:0000256" key="4">
    <source>
        <dbReference type="ARBA" id="ARBA00023242"/>
    </source>
</evidence>
<dbReference type="Proteomes" id="UP000029725">
    <property type="component" value="Unassembled WGS sequence"/>
</dbReference>
<dbReference type="GO" id="GO:0042797">
    <property type="term" value="P:tRNA transcription by RNA polymerase III"/>
    <property type="evidence" value="ECO:0007669"/>
    <property type="project" value="TreeGrafter"/>
</dbReference>
<keyword evidence="9" id="KW-1185">Reference proteome</keyword>
<keyword evidence="4" id="KW-0539">Nucleus</keyword>
<comment type="caution">
    <text evidence="8">The sequence shown here is derived from an EMBL/GenBank/DDBJ whole genome shotgun (WGS) entry which is preliminary data.</text>
</comment>
<dbReference type="InterPro" id="IPR005571">
    <property type="entry name" value="RNA_pol_Rpb5_N"/>
</dbReference>
<sequence length="239" mass="28039">MDQSERETAKLWRVHKTIHHMVHDRGYIVSQSELDMSLQDFTHTFGRGGIVTEYALKLFTYFSRSALTFLVQKKENSSDQLFIFFPDDLSVGVKPIRIYCEKMVEQGVFKAIIIYRNSLTPSAEKVMQQMAPKYILEQFKETELLVNITEHQLVPPHILLNDDERKELLDKYRLKDTQLPRILSSDPVSRYYGFRRGQVIKIIRTSETAGRYVTYRLVSKMIMPHSLRETRPDSRCSDL</sequence>
<feature type="domain" description="RNA polymerase subunit H/Rpb5 C-terminal" evidence="6">
    <location>
        <begin position="146"/>
        <end position="218"/>
    </location>
</feature>
<dbReference type="FunFam" id="3.90.940.20:FF:000001">
    <property type="entry name" value="DNA-directed RNA polymerases I, II, and III subunit RPABC1"/>
    <property type="match status" value="1"/>
</dbReference>
<evidence type="ECO:0000313" key="8">
    <source>
        <dbReference type="EMBL" id="KGG50261.1"/>
    </source>
</evidence>
<evidence type="ECO:0000259" key="6">
    <source>
        <dbReference type="Pfam" id="PF01191"/>
    </source>
</evidence>
<keyword evidence="3" id="KW-0804">Transcription</keyword>
<dbReference type="GeneID" id="25260871"/>
<comment type="subcellular location">
    <subcellularLocation>
        <location evidence="1">Nucleus</location>
    </subcellularLocation>
</comment>
<dbReference type="Gene3D" id="3.40.1340.10">
    <property type="entry name" value="RNA polymerase, Rpb5, N-terminal domain"/>
    <property type="match status" value="1"/>
</dbReference>
<dbReference type="SUPFAM" id="SSF55287">
    <property type="entry name" value="RPB5-like RNA polymerase subunit"/>
    <property type="match status" value="1"/>
</dbReference>
<comment type="similarity">
    <text evidence="5">Belongs to the archaeal Rpo5/eukaryotic RPB5 RNA polymerase subunit family.</text>
</comment>
<organism evidence="8 9">
    <name type="scientific">Mitosporidium daphniae</name>
    <dbReference type="NCBI Taxonomy" id="1485682"/>
    <lineage>
        <taxon>Eukaryota</taxon>
        <taxon>Fungi</taxon>
        <taxon>Fungi incertae sedis</taxon>
        <taxon>Microsporidia</taxon>
        <taxon>Mitosporidium</taxon>
    </lineage>
</organism>
<evidence type="ECO:0000259" key="7">
    <source>
        <dbReference type="Pfam" id="PF03871"/>
    </source>
</evidence>
<feature type="domain" description="RNA polymerase Rpb5 N-terminal" evidence="7">
    <location>
        <begin position="5"/>
        <end position="103"/>
    </location>
</feature>
<evidence type="ECO:0000256" key="2">
    <source>
        <dbReference type="ARBA" id="ARBA00020809"/>
    </source>
</evidence>
<accession>A0A098VR95</accession>
<dbReference type="VEuPathDB" id="MicrosporidiaDB:DI09_7p400"/>
<dbReference type="InterPro" id="IPR036710">
    <property type="entry name" value="RNA_pol_Rpb5_N_sf"/>
</dbReference>
<dbReference type="OrthoDB" id="248779at2759"/>
<dbReference type="GO" id="GO:0005736">
    <property type="term" value="C:RNA polymerase I complex"/>
    <property type="evidence" value="ECO:0007669"/>
    <property type="project" value="TreeGrafter"/>
</dbReference>
<dbReference type="HAMAP" id="MF_00025">
    <property type="entry name" value="RNApol_Rpo5_RPB5"/>
    <property type="match status" value="1"/>
</dbReference>
<dbReference type="PANTHER" id="PTHR10535">
    <property type="entry name" value="DNA-DIRECTED RNA POLYMERASES I, II, AND III SUBUNIT RPABC1"/>
    <property type="match status" value="1"/>
</dbReference>
<evidence type="ECO:0000313" key="9">
    <source>
        <dbReference type="Proteomes" id="UP000029725"/>
    </source>
</evidence>
<dbReference type="GO" id="GO:0006362">
    <property type="term" value="P:transcription elongation by RNA polymerase I"/>
    <property type="evidence" value="ECO:0007669"/>
    <property type="project" value="TreeGrafter"/>
</dbReference>